<dbReference type="Proteomes" id="UP001341281">
    <property type="component" value="Chromosome 08"/>
</dbReference>
<dbReference type="PANTHER" id="PTHR37984">
    <property type="entry name" value="PROTEIN CBG26694"/>
    <property type="match status" value="1"/>
</dbReference>
<dbReference type="AlphaFoldDB" id="A0AAQ3UCW8"/>
<accession>A0AAQ3UCW8</accession>
<dbReference type="PROSITE" id="PS50994">
    <property type="entry name" value="INTEGRASE"/>
    <property type="match status" value="1"/>
</dbReference>
<gene>
    <name evidence="2" type="ORF">U9M48_034538</name>
</gene>
<proteinExistence type="predicted"/>
<dbReference type="InterPro" id="IPR036397">
    <property type="entry name" value="RNaseH_sf"/>
</dbReference>
<name>A0AAQ3UCW8_PASNO</name>
<dbReference type="SUPFAM" id="SSF53098">
    <property type="entry name" value="Ribonuclease H-like"/>
    <property type="match status" value="1"/>
</dbReference>
<dbReference type="InterPro" id="IPR012337">
    <property type="entry name" value="RNaseH-like_sf"/>
</dbReference>
<dbReference type="GO" id="GO:0003676">
    <property type="term" value="F:nucleic acid binding"/>
    <property type="evidence" value="ECO:0007669"/>
    <property type="project" value="InterPro"/>
</dbReference>
<dbReference type="InterPro" id="IPR056924">
    <property type="entry name" value="SH3_Tf2-1"/>
</dbReference>
<evidence type="ECO:0000313" key="3">
    <source>
        <dbReference type="Proteomes" id="UP001341281"/>
    </source>
</evidence>
<dbReference type="PANTHER" id="PTHR37984:SF5">
    <property type="entry name" value="PROTEIN NYNRIN-LIKE"/>
    <property type="match status" value="1"/>
</dbReference>
<evidence type="ECO:0000259" key="1">
    <source>
        <dbReference type="PROSITE" id="PS50994"/>
    </source>
</evidence>
<dbReference type="InterPro" id="IPR001584">
    <property type="entry name" value="Integrase_cat-core"/>
</dbReference>
<reference evidence="2 3" key="1">
    <citation type="submission" date="2024-02" db="EMBL/GenBank/DDBJ databases">
        <title>High-quality chromosome-scale genome assembly of Pensacola bahiagrass (Paspalum notatum Flugge var. saurae).</title>
        <authorList>
            <person name="Vega J.M."/>
            <person name="Podio M."/>
            <person name="Orjuela J."/>
            <person name="Siena L.A."/>
            <person name="Pessino S.C."/>
            <person name="Combes M.C."/>
            <person name="Mariac C."/>
            <person name="Albertini E."/>
            <person name="Pupilli F."/>
            <person name="Ortiz J.P.A."/>
            <person name="Leblanc O."/>
        </authorList>
    </citation>
    <scope>NUCLEOTIDE SEQUENCE [LARGE SCALE GENOMIC DNA]</scope>
    <source>
        <strain evidence="2">R1</strain>
        <tissue evidence="2">Leaf</tissue>
    </source>
</reference>
<evidence type="ECO:0000313" key="2">
    <source>
        <dbReference type="EMBL" id="WVZ87967.1"/>
    </source>
</evidence>
<keyword evidence="3" id="KW-1185">Reference proteome</keyword>
<dbReference type="Pfam" id="PF24626">
    <property type="entry name" value="SH3_Tf2-1"/>
    <property type="match status" value="1"/>
</dbReference>
<protein>
    <recommendedName>
        <fullName evidence="1">Integrase catalytic domain-containing protein</fullName>
    </recommendedName>
</protein>
<organism evidence="2 3">
    <name type="scientific">Paspalum notatum var. saurae</name>
    <dbReference type="NCBI Taxonomy" id="547442"/>
    <lineage>
        <taxon>Eukaryota</taxon>
        <taxon>Viridiplantae</taxon>
        <taxon>Streptophyta</taxon>
        <taxon>Embryophyta</taxon>
        <taxon>Tracheophyta</taxon>
        <taxon>Spermatophyta</taxon>
        <taxon>Magnoliopsida</taxon>
        <taxon>Liliopsida</taxon>
        <taxon>Poales</taxon>
        <taxon>Poaceae</taxon>
        <taxon>PACMAD clade</taxon>
        <taxon>Panicoideae</taxon>
        <taxon>Andropogonodae</taxon>
        <taxon>Paspaleae</taxon>
        <taxon>Paspalinae</taxon>
        <taxon>Paspalum</taxon>
    </lineage>
</organism>
<dbReference type="GO" id="GO:0015074">
    <property type="term" value="P:DNA integration"/>
    <property type="evidence" value="ECO:0007669"/>
    <property type="project" value="InterPro"/>
</dbReference>
<dbReference type="Gene3D" id="3.30.420.10">
    <property type="entry name" value="Ribonuclease H-like superfamily/Ribonuclease H"/>
    <property type="match status" value="1"/>
</dbReference>
<feature type="domain" description="Integrase catalytic" evidence="1">
    <location>
        <begin position="159"/>
        <end position="249"/>
    </location>
</feature>
<dbReference type="EMBL" id="CP144752">
    <property type="protein sequence ID" value="WVZ87967.1"/>
    <property type="molecule type" value="Genomic_DNA"/>
</dbReference>
<dbReference type="InterPro" id="IPR050951">
    <property type="entry name" value="Retrovirus_Pol_polyprotein"/>
</dbReference>
<sequence>MKAYGKKHFSNCWEFKVQYKPGMHNQVADALSRKIIMEGYRKIHRQKSYCELSLTGSNGKGFSLVDGVIRFKGRICKIKDTWPNMKNDIKDYIAACVCYLRFVTTPQAWHTISMDFIEGLPKSKNHDTILVVTHPYTAFCSSSFCESHLQAAWHAQNHYLDRDKVFTSNLWQELFKLTDTTLNMSSSYHPQTDGQTERLNQCLETYLRCMVQACPSKWLSWLSLAEFWYNTTYHSALGYSPFEVLYGHPPSHFGITVQDTCSVTDLQQWLKERNQMLSLIQQHLLRAQQRMQHQADKHRSEREFQVGDWVYLKLQPYVQQSVQRRANHKLSYKYFGPYLVLQRIGKVAYKLQLPDSSHIHPVVHVSLLKKALPPQTQVRKPDFSKWVTVWCRMR</sequence>